<evidence type="ECO:0000313" key="3">
    <source>
        <dbReference type="Proteomes" id="UP000053766"/>
    </source>
</evidence>
<reference evidence="2 3" key="1">
    <citation type="submission" date="2013-11" db="EMBL/GenBank/DDBJ databases">
        <title>Draft genome of the bovine lungworm Dictyocaulus viviparus.</title>
        <authorList>
            <person name="Mitreva M."/>
        </authorList>
    </citation>
    <scope>NUCLEOTIDE SEQUENCE [LARGE SCALE GENOMIC DNA]</scope>
    <source>
        <strain evidence="2 3">HannoverDv2000</strain>
    </source>
</reference>
<proteinExistence type="predicted"/>
<gene>
    <name evidence="2" type="ORF">DICVIV_07495</name>
</gene>
<dbReference type="STRING" id="29172.A0A0D8XVN8"/>
<keyword evidence="3" id="KW-1185">Reference proteome</keyword>
<dbReference type="OrthoDB" id="10257567at2759"/>
<name>A0A0D8XVN8_DICVI</name>
<organism evidence="2 3">
    <name type="scientific">Dictyocaulus viviparus</name>
    <name type="common">Bovine lungworm</name>
    <dbReference type="NCBI Taxonomy" id="29172"/>
    <lineage>
        <taxon>Eukaryota</taxon>
        <taxon>Metazoa</taxon>
        <taxon>Ecdysozoa</taxon>
        <taxon>Nematoda</taxon>
        <taxon>Chromadorea</taxon>
        <taxon>Rhabditida</taxon>
        <taxon>Rhabditina</taxon>
        <taxon>Rhabditomorpha</taxon>
        <taxon>Strongyloidea</taxon>
        <taxon>Metastrongylidae</taxon>
        <taxon>Dictyocaulus</taxon>
    </lineage>
</organism>
<feature type="domain" description="Cux N-terminal" evidence="1">
    <location>
        <begin position="6"/>
        <end position="47"/>
    </location>
</feature>
<evidence type="ECO:0000313" key="2">
    <source>
        <dbReference type="EMBL" id="KJH46421.1"/>
    </source>
</evidence>
<protein>
    <recommendedName>
        <fullName evidence="1">Cux N-terminal domain-containing protein</fullName>
    </recommendedName>
</protein>
<reference evidence="3" key="2">
    <citation type="journal article" date="2016" name="Sci. Rep.">
        <title>Dictyocaulus viviparus genome, variome and transcriptome elucidate lungworm biology and support future intervention.</title>
        <authorList>
            <person name="McNulty S.N."/>
            <person name="Strube C."/>
            <person name="Rosa B.A."/>
            <person name="Martin J.C."/>
            <person name="Tyagi R."/>
            <person name="Choi Y.J."/>
            <person name="Wang Q."/>
            <person name="Hallsworth Pepin K."/>
            <person name="Zhang X."/>
            <person name="Ozersky P."/>
            <person name="Wilson R.K."/>
            <person name="Sternberg P.W."/>
            <person name="Gasser R.B."/>
            <person name="Mitreva M."/>
        </authorList>
    </citation>
    <scope>NUCLEOTIDE SEQUENCE [LARGE SCALE GENOMIC DNA]</scope>
    <source>
        <strain evidence="3">HannoverDv2000</strain>
    </source>
</reference>
<dbReference type="Proteomes" id="UP000053766">
    <property type="component" value="Unassembled WGS sequence"/>
</dbReference>
<evidence type="ECO:0000259" key="1">
    <source>
        <dbReference type="Pfam" id="PF25398"/>
    </source>
</evidence>
<dbReference type="AlphaFoldDB" id="A0A0D8XVN8"/>
<sequence length="65" mass="7436">MVCRRESRKVAVPLIKAFQKEVDHLTIRAKETETALIEICSQLTNLPVYRSGITLRPINLTDIQN</sequence>
<dbReference type="Pfam" id="PF25398">
    <property type="entry name" value="CUX1_N"/>
    <property type="match status" value="1"/>
</dbReference>
<dbReference type="EMBL" id="KN716353">
    <property type="protein sequence ID" value="KJH46421.1"/>
    <property type="molecule type" value="Genomic_DNA"/>
</dbReference>
<accession>A0A0D8XVN8</accession>
<dbReference type="InterPro" id="IPR057476">
    <property type="entry name" value="Cux_N"/>
</dbReference>